<reference evidence="2 3" key="1">
    <citation type="submission" date="2019-07" db="EMBL/GenBank/DDBJ databases">
        <title>Tepidimonas thermarum AA-1 draft genome.</title>
        <authorList>
            <person name="Da Costa M.S."/>
            <person name="Froufe H.J.C."/>
            <person name="Egas C."/>
            <person name="Albuquerque L."/>
        </authorList>
    </citation>
    <scope>NUCLEOTIDE SEQUENCE [LARGE SCALE GENOMIC DNA]</scope>
    <source>
        <strain evidence="2 3">AA-1</strain>
    </source>
</reference>
<dbReference type="PANTHER" id="PTHR41294">
    <property type="entry name" value="CADMIUM-INDUCED PROTEIN CADI"/>
    <property type="match status" value="1"/>
</dbReference>
<dbReference type="OrthoDB" id="9789608at2"/>
<comment type="caution">
    <text evidence="2">The sequence shown here is derived from an EMBL/GenBank/DDBJ whole genome shotgun (WGS) entry which is preliminary data.</text>
</comment>
<sequence length="164" mass="17686">MKRFHVHLHVHNLEQSIAFYSRLFAAEPVRVERDYAKWMLDDPRLNFAISTRGTAPGVDHLGFQVDDPAELGALKARAQAADMALLDEGATSCCYARSEKHWVTDPQGVAWEHFHTLGDIPVFREGDGAAAAAGACCTPAAPAAAAHQAQPCCTPTRGARASCC</sequence>
<protein>
    <submittedName>
        <fullName evidence="2">Cadmium-induced protein CadI</fullName>
    </submittedName>
</protein>
<gene>
    <name evidence="2" type="primary">cadI</name>
    <name evidence="2" type="ORF">Tther_01933</name>
</gene>
<evidence type="ECO:0000259" key="1">
    <source>
        <dbReference type="PROSITE" id="PS51819"/>
    </source>
</evidence>
<dbReference type="Pfam" id="PF00903">
    <property type="entry name" value="Glyoxalase"/>
    <property type="match status" value="1"/>
</dbReference>
<dbReference type="SUPFAM" id="SSF54593">
    <property type="entry name" value="Glyoxalase/Bleomycin resistance protein/Dihydroxybiphenyl dioxygenase"/>
    <property type="match status" value="1"/>
</dbReference>
<evidence type="ECO:0000313" key="3">
    <source>
        <dbReference type="Proteomes" id="UP000318542"/>
    </source>
</evidence>
<dbReference type="Gene3D" id="3.10.180.10">
    <property type="entry name" value="2,3-Dihydroxybiphenyl 1,2-Dioxygenase, domain 1"/>
    <property type="match status" value="1"/>
</dbReference>
<feature type="domain" description="VOC" evidence="1">
    <location>
        <begin position="2"/>
        <end position="116"/>
    </location>
</feature>
<dbReference type="PANTHER" id="PTHR41294:SF1">
    <property type="entry name" value="CADMIUM-INDUCED PROTEIN CADI"/>
    <property type="match status" value="1"/>
</dbReference>
<dbReference type="AlphaFoldDB" id="A0A554WYM3"/>
<dbReference type="NCBIfam" id="NF041414">
    <property type="entry name" value="ArsI_CadI_VOC"/>
    <property type="match status" value="1"/>
</dbReference>
<dbReference type="InterPro" id="IPR052393">
    <property type="entry name" value="Cadmium-induced_rsp"/>
</dbReference>
<dbReference type="RefSeq" id="WP_143903352.1">
    <property type="nucleotide sequence ID" value="NZ_VJOL01000040.1"/>
</dbReference>
<dbReference type="EMBL" id="VJOL01000040">
    <property type="protein sequence ID" value="TSE28677.1"/>
    <property type="molecule type" value="Genomic_DNA"/>
</dbReference>
<accession>A0A554WYM3</accession>
<evidence type="ECO:0000313" key="2">
    <source>
        <dbReference type="EMBL" id="TSE28677.1"/>
    </source>
</evidence>
<dbReference type="InterPro" id="IPR029068">
    <property type="entry name" value="Glyas_Bleomycin-R_OHBP_Dase"/>
</dbReference>
<name>A0A554WYM3_9BURK</name>
<dbReference type="GO" id="GO:0046686">
    <property type="term" value="P:response to cadmium ion"/>
    <property type="evidence" value="ECO:0007669"/>
    <property type="project" value="TreeGrafter"/>
</dbReference>
<dbReference type="Proteomes" id="UP000318542">
    <property type="component" value="Unassembled WGS sequence"/>
</dbReference>
<dbReference type="InterPro" id="IPR004360">
    <property type="entry name" value="Glyas_Fos-R_dOase_dom"/>
</dbReference>
<proteinExistence type="predicted"/>
<organism evidence="2 3">
    <name type="scientific">Tepidimonas thermarum</name>
    <dbReference type="NCBI Taxonomy" id="335431"/>
    <lineage>
        <taxon>Bacteria</taxon>
        <taxon>Pseudomonadati</taxon>
        <taxon>Pseudomonadota</taxon>
        <taxon>Betaproteobacteria</taxon>
        <taxon>Burkholderiales</taxon>
        <taxon>Tepidimonas</taxon>
    </lineage>
</organism>
<dbReference type="InterPro" id="IPR037523">
    <property type="entry name" value="VOC_core"/>
</dbReference>
<keyword evidence="3" id="KW-1185">Reference proteome</keyword>
<dbReference type="PROSITE" id="PS51819">
    <property type="entry name" value="VOC"/>
    <property type="match status" value="1"/>
</dbReference>
<dbReference type="InterPro" id="IPR049789">
    <property type="entry name" value="ArsI/CadI-like"/>
</dbReference>